<name>A0A1M5A2D1_9HYPH</name>
<dbReference type="Pfam" id="PF00440">
    <property type="entry name" value="TetR_N"/>
    <property type="match status" value="1"/>
</dbReference>
<evidence type="ECO:0000256" key="2">
    <source>
        <dbReference type="ARBA" id="ARBA00023125"/>
    </source>
</evidence>
<evidence type="ECO:0000256" key="4">
    <source>
        <dbReference type="PROSITE-ProRule" id="PRU00335"/>
    </source>
</evidence>
<dbReference type="AlphaFoldDB" id="A0A1M5A2D1"/>
<evidence type="ECO:0000259" key="5">
    <source>
        <dbReference type="PROSITE" id="PS50977"/>
    </source>
</evidence>
<sequence>MKARRAHLSEDAAADIECATTAQPLYGHCAKRQSIVGAAEEAFAADGFAGASIDAIALAAGVARQTVYNHYRDKETLFAAVVAEMAERANAGFYRTLASFPDQPDNLAAALSAFAERLIRNCLCNRDCDVLRRLVEREGERHPALFAAWRNEGPDRFAALIGDRLKGLAGEGRLDLDAPERAARQFIALIHADIRGAASLGEMPGDAEIASAAAHGVATFLRAFGTGRG</sequence>
<dbReference type="Pfam" id="PF14246">
    <property type="entry name" value="TetR_C_7"/>
    <property type="match status" value="1"/>
</dbReference>
<reference evidence="6 7" key="1">
    <citation type="submission" date="2016-11" db="EMBL/GenBank/DDBJ databases">
        <authorList>
            <person name="Jaros S."/>
            <person name="Januszkiewicz K."/>
            <person name="Wedrychowicz H."/>
        </authorList>
    </citation>
    <scope>NUCLEOTIDE SEQUENCE [LARGE SCALE GENOMIC DNA]</scope>
    <source>
        <strain evidence="6 7">DSM 19436</strain>
    </source>
</reference>
<feature type="domain" description="HTH tetR-type" evidence="5">
    <location>
        <begin position="29"/>
        <end position="89"/>
    </location>
</feature>
<protein>
    <submittedName>
        <fullName evidence="6">Transcriptional regulator, TetR family</fullName>
    </submittedName>
</protein>
<dbReference type="OrthoDB" id="9816431at2"/>
<dbReference type="PANTHER" id="PTHR30055:SF146">
    <property type="entry name" value="HTH-TYPE TRANSCRIPTIONAL DUAL REGULATOR CECR"/>
    <property type="match status" value="1"/>
</dbReference>
<dbReference type="PANTHER" id="PTHR30055">
    <property type="entry name" value="HTH-TYPE TRANSCRIPTIONAL REGULATOR RUTR"/>
    <property type="match status" value="1"/>
</dbReference>
<proteinExistence type="predicted"/>
<dbReference type="Gene3D" id="1.10.357.10">
    <property type="entry name" value="Tetracycline Repressor, domain 2"/>
    <property type="match status" value="1"/>
</dbReference>
<dbReference type="PRINTS" id="PR00455">
    <property type="entry name" value="HTHTETR"/>
</dbReference>
<dbReference type="Proteomes" id="UP000184485">
    <property type="component" value="Unassembled WGS sequence"/>
</dbReference>
<dbReference type="InterPro" id="IPR039536">
    <property type="entry name" value="TetR_C_Proteobacteria"/>
</dbReference>
<dbReference type="FunFam" id="1.10.10.60:FF:000141">
    <property type="entry name" value="TetR family transcriptional regulator"/>
    <property type="match status" value="1"/>
</dbReference>
<organism evidence="6 7">
    <name type="scientific">Kaistia soli DSM 19436</name>
    <dbReference type="NCBI Taxonomy" id="1122133"/>
    <lineage>
        <taxon>Bacteria</taxon>
        <taxon>Pseudomonadati</taxon>
        <taxon>Pseudomonadota</taxon>
        <taxon>Alphaproteobacteria</taxon>
        <taxon>Hyphomicrobiales</taxon>
        <taxon>Kaistiaceae</taxon>
        <taxon>Kaistia</taxon>
    </lineage>
</organism>
<keyword evidence="7" id="KW-1185">Reference proteome</keyword>
<dbReference type="GO" id="GO:0000976">
    <property type="term" value="F:transcription cis-regulatory region binding"/>
    <property type="evidence" value="ECO:0007669"/>
    <property type="project" value="TreeGrafter"/>
</dbReference>
<keyword evidence="3" id="KW-0804">Transcription</keyword>
<dbReference type="InterPro" id="IPR001647">
    <property type="entry name" value="HTH_TetR"/>
</dbReference>
<evidence type="ECO:0000313" key="6">
    <source>
        <dbReference type="EMBL" id="SHF24257.1"/>
    </source>
</evidence>
<keyword evidence="1" id="KW-0805">Transcription regulation</keyword>
<evidence type="ECO:0000256" key="3">
    <source>
        <dbReference type="ARBA" id="ARBA00023163"/>
    </source>
</evidence>
<dbReference type="PROSITE" id="PS50977">
    <property type="entry name" value="HTH_TETR_2"/>
    <property type="match status" value="1"/>
</dbReference>
<feature type="DNA-binding region" description="H-T-H motif" evidence="4">
    <location>
        <begin position="52"/>
        <end position="71"/>
    </location>
</feature>
<dbReference type="InterPro" id="IPR050109">
    <property type="entry name" value="HTH-type_TetR-like_transc_reg"/>
</dbReference>
<evidence type="ECO:0000313" key="7">
    <source>
        <dbReference type="Proteomes" id="UP000184485"/>
    </source>
</evidence>
<gene>
    <name evidence="6" type="ORF">SAMN02745157_1988</name>
</gene>
<dbReference type="EMBL" id="FQUP01000001">
    <property type="protein sequence ID" value="SHF24257.1"/>
    <property type="molecule type" value="Genomic_DNA"/>
</dbReference>
<keyword evidence="2 4" id="KW-0238">DNA-binding</keyword>
<evidence type="ECO:0000256" key="1">
    <source>
        <dbReference type="ARBA" id="ARBA00023015"/>
    </source>
</evidence>
<dbReference type="InterPro" id="IPR009057">
    <property type="entry name" value="Homeodomain-like_sf"/>
</dbReference>
<dbReference type="SUPFAM" id="SSF46689">
    <property type="entry name" value="Homeodomain-like"/>
    <property type="match status" value="1"/>
</dbReference>
<dbReference type="GO" id="GO:0003700">
    <property type="term" value="F:DNA-binding transcription factor activity"/>
    <property type="evidence" value="ECO:0007669"/>
    <property type="project" value="TreeGrafter"/>
</dbReference>
<accession>A0A1M5A2D1</accession>